<dbReference type="InterPro" id="IPR033756">
    <property type="entry name" value="YlxH/NBP35"/>
</dbReference>
<comment type="caution">
    <text evidence="7">The sequence shown here is derived from an EMBL/GenBank/DDBJ whole genome shotgun (WGS) entry which is preliminary data.</text>
</comment>
<dbReference type="PANTHER" id="PTHR43534">
    <property type="entry name" value="MIND SUPERFAMILY P-LOOP ATPASE CONTAINING AN INSERTED FERREDOXIN DOMAIN"/>
    <property type="match status" value="1"/>
</dbReference>
<dbReference type="PROSITE" id="PS51379">
    <property type="entry name" value="4FE4S_FER_2"/>
    <property type="match status" value="2"/>
</dbReference>
<dbReference type="GO" id="GO:0051536">
    <property type="term" value="F:iron-sulfur cluster binding"/>
    <property type="evidence" value="ECO:0007669"/>
    <property type="project" value="UniProtKB-KW"/>
</dbReference>
<dbReference type="InterPro" id="IPR017900">
    <property type="entry name" value="4Fe4S_Fe_S_CS"/>
</dbReference>
<dbReference type="PANTHER" id="PTHR43534:SF1">
    <property type="entry name" value="4FE-4S CLUSTER CONTAINING PARA FAMILY ATPASE PROTEIN"/>
    <property type="match status" value="1"/>
</dbReference>
<evidence type="ECO:0000256" key="1">
    <source>
        <dbReference type="ARBA" id="ARBA00022723"/>
    </source>
</evidence>
<keyword evidence="1" id="KW-0479">Metal-binding</keyword>
<dbReference type="Pfam" id="PF14697">
    <property type="entry name" value="Fer4_21"/>
    <property type="match status" value="1"/>
</dbReference>
<feature type="domain" description="4Fe-4S ferredoxin-type" evidence="6">
    <location>
        <begin position="67"/>
        <end position="95"/>
    </location>
</feature>
<dbReference type="eggNOG" id="COG1149">
    <property type="taxonomic scope" value="Bacteria"/>
</dbReference>
<feature type="domain" description="4Fe-4S ferredoxin-type" evidence="6">
    <location>
        <begin position="37"/>
        <end position="66"/>
    </location>
</feature>
<protein>
    <submittedName>
        <fullName evidence="7">MinD superfamily P-loop ATPase containing an inserted ferredoxin domain</fullName>
    </submittedName>
</protein>
<sequence length="265" mass="29252">MSLVSNVMAVDCDVDASNLYLLFHPFHDKELVFVSGKHAKVDNEVCIGCGRCEELCRFDAIEMTQGKAVIDEISCDGCALCYRICPVDAITMIPVDKSRMYIGTFRHGNMVYGRLAPGEENSGKMVNQIREISKNIAKEKLCPVTILDGPPGIGCPVLSTITGVDKVVIVTEPTLSGFSDLKRAVELVRQYSLPTYVIINKCTLNQTVARQVEDWCAEKNVPVVALLPFSPEMVEALVEGKTIVEYRPQSDMTNLLKKALSEILF</sequence>
<dbReference type="EMBL" id="BAJS01000004">
    <property type="protein sequence ID" value="GAK36061.1"/>
    <property type="molecule type" value="Genomic_DNA"/>
</dbReference>
<keyword evidence="4" id="KW-0408">Iron</keyword>
<keyword evidence="3" id="KW-0067">ATP-binding</keyword>
<name>A0A069D1D9_9BACE</name>
<organism evidence="7 8">
    <name type="scientific">Bacteroides graminisolvens DSM 19988 = JCM 15093</name>
    <dbReference type="NCBI Taxonomy" id="1121097"/>
    <lineage>
        <taxon>Bacteria</taxon>
        <taxon>Pseudomonadati</taxon>
        <taxon>Bacteroidota</taxon>
        <taxon>Bacteroidia</taxon>
        <taxon>Bacteroidales</taxon>
        <taxon>Bacteroidaceae</taxon>
        <taxon>Bacteroides</taxon>
    </lineage>
</organism>
<evidence type="ECO:0000256" key="3">
    <source>
        <dbReference type="ARBA" id="ARBA00022840"/>
    </source>
</evidence>
<evidence type="ECO:0000256" key="5">
    <source>
        <dbReference type="ARBA" id="ARBA00023014"/>
    </source>
</evidence>
<dbReference type="Gene3D" id="3.30.70.20">
    <property type="match status" value="1"/>
</dbReference>
<keyword evidence="5" id="KW-0411">Iron-sulfur</keyword>
<dbReference type="PROSITE" id="PS00198">
    <property type="entry name" value="4FE4S_FER_1"/>
    <property type="match status" value="1"/>
</dbReference>
<dbReference type="STRING" id="1121097.GCA_000428125_00033"/>
<dbReference type="AlphaFoldDB" id="A0A069D1D9"/>
<keyword evidence="2" id="KW-0547">Nucleotide-binding</keyword>
<evidence type="ECO:0000313" key="7">
    <source>
        <dbReference type="EMBL" id="GAK36061.1"/>
    </source>
</evidence>
<gene>
    <name evidence="7" type="ORF">JCM15093_1195</name>
</gene>
<dbReference type="Gene3D" id="3.40.50.300">
    <property type="entry name" value="P-loop containing nucleotide triphosphate hydrolases"/>
    <property type="match status" value="1"/>
</dbReference>
<evidence type="ECO:0000313" key="8">
    <source>
        <dbReference type="Proteomes" id="UP000027601"/>
    </source>
</evidence>
<dbReference type="InterPro" id="IPR027417">
    <property type="entry name" value="P-loop_NTPase"/>
</dbReference>
<evidence type="ECO:0000256" key="2">
    <source>
        <dbReference type="ARBA" id="ARBA00022741"/>
    </source>
</evidence>
<dbReference type="SUPFAM" id="SSF52540">
    <property type="entry name" value="P-loop containing nucleoside triphosphate hydrolases"/>
    <property type="match status" value="1"/>
</dbReference>
<proteinExistence type="predicted"/>
<accession>A0A069D1D9</accession>
<evidence type="ECO:0000259" key="6">
    <source>
        <dbReference type="PROSITE" id="PS51379"/>
    </source>
</evidence>
<keyword evidence="8" id="KW-1185">Reference proteome</keyword>
<dbReference type="SUPFAM" id="SSF46548">
    <property type="entry name" value="alpha-helical ferredoxin"/>
    <property type="match status" value="1"/>
</dbReference>
<dbReference type="GO" id="GO:0046872">
    <property type="term" value="F:metal ion binding"/>
    <property type="evidence" value="ECO:0007669"/>
    <property type="project" value="UniProtKB-KW"/>
</dbReference>
<reference evidence="7 8" key="1">
    <citation type="journal article" date="2015" name="Microbes Environ.">
        <title>Distribution and evolution of nitrogen fixation genes in the phylum bacteroidetes.</title>
        <authorList>
            <person name="Inoue J."/>
            <person name="Oshima K."/>
            <person name="Suda W."/>
            <person name="Sakamoto M."/>
            <person name="Iino T."/>
            <person name="Noda S."/>
            <person name="Hongoh Y."/>
            <person name="Hattori M."/>
            <person name="Ohkuma M."/>
        </authorList>
    </citation>
    <scope>NUCLEOTIDE SEQUENCE [LARGE SCALE GENOMIC DNA]</scope>
    <source>
        <strain evidence="7 8">JCM 15093</strain>
    </source>
</reference>
<dbReference type="Pfam" id="PF10609">
    <property type="entry name" value="ParA"/>
    <property type="match status" value="1"/>
</dbReference>
<dbReference type="InterPro" id="IPR017896">
    <property type="entry name" value="4Fe4S_Fe-S-bd"/>
</dbReference>
<dbReference type="GO" id="GO:0005524">
    <property type="term" value="F:ATP binding"/>
    <property type="evidence" value="ECO:0007669"/>
    <property type="project" value="UniProtKB-KW"/>
</dbReference>
<evidence type="ECO:0000256" key="4">
    <source>
        <dbReference type="ARBA" id="ARBA00023004"/>
    </source>
</evidence>
<dbReference type="Proteomes" id="UP000027601">
    <property type="component" value="Unassembled WGS sequence"/>
</dbReference>